<accession>A0A2W1JFX7</accession>
<protein>
    <submittedName>
        <fullName evidence="1">Uncharacterized protein</fullName>
    </submittedName>
</protein>
<sequence>MGNVATDKPKIQGNVHEDIARLFHELAANSKSKSAFLEEHLAASLGKIHIELTQEEVSELSEIAESNRRTMEQQAAVIISDYLKNLKKK</sequence>
<proteinExistence type="predicted"/>
<comment type="caution">
    <text evidence="1">The sequence shown here is derived from an EMBL/GenBank/DDBJ whole genome shotgun (WGS) entry which is preliminary data.</text>
</comment>
<evidence type="ECO:0000313" key="1">
    <source>
        <dbReference type="EMBL" id="PZD70565.1"/>
    </source>
</evidence>
<dbReference type="EMBL" id="PQWO01000033">
    <property type="protein sequence ID" value="PZD70565.1"/>
    <property type="molecule type" value="Genomic_DNA"/>
</dbReference>
<gene>
    <name evidence="1" type="ORF">C1752_10572</name>
</gene>
<evidence type="ECO:0000313" key="2">
    <source>
        <dbReference type="Proteomes" id="UP000248857"/>
    </source>
</evidence>
<dbReference type="RefSeq" id="WP_110988890.1">
    <property type="nucleotide sequence ID" value="NZ_CAWNWM010000033.1"/>
</dbReference>
<name>A0A2W1JFX7_9CYAN</name>
<organism evidence="1 2">
    <name type="scientific">Acaryochloris thomasi RCC1774</name>
    <dbReference type="NCBI Taxonomy" id="1764569"/>
    <lineage>
        <taxon>Bacteria</taxon>
        <taxon>Bacillati</taxon>
        <taxon>Cyanobacteriota</taxon>
        <taxon>Cyanophyceae</taxon>
        <taxon>Acaryochloridales</taxon>
        <taxon>Acaryochloridaceae</taxon>
        <taxon>Acaryochloris</taxon>
        <taxon>Acaryochloris thomasi</taxon>
    </lineage>
</organism>
<reference evidence="1 2" key="1">
    <citation type="journal article" date="2018" name="Sci. Rep.">
        <title>A novel species of the marine cyanobacterium Acaryochloris with a unique pigment content and lifestyle.</title>
        <authorList>
            <person name="Partensky F."/>
            <person name="Six C."/>
            <person name="Ratin M."/>
            <person name="Garczarek L."/>
            <person name="Vaulot D."/>
            <person name="Probert I."/>
            <person name="Calteau A."/>
            <person name="Gourvil P."/>
            <person name="Marie D."/>
            <person name="Grebert T."/>
            <person name="Bouchier C."/>
            <person name="Le Panse S."/>
            <person name="Gachenot M."/>
            <person name="Rodriguez F."/>
            <person name="Garrido J.L."/>
        </authorList>
    </citation>
    <scope>NUCLEOTIDE SEQUENCE [LARGE SCALE GENOMIC DNA]</scope>
    <source>
        <strain evidence="1 2">RCC1774</strain>
    </source>
</reference>
<dbReference type="AlphaFoldDB" id="A0A2W1JFX7"/>
<keyword evidence="2" id="KW-1185">Reference proteome</keyword>
<dbReference type="Proteomes" id="UP000248857">
    <property type="component" value="Unassembled WGS sequence"/>
</dbReference>